<dbReference type="GO" id="GO:0004175">
    <property type="term" value="F:endopeptidase activity"/>
    <property type="evidence" value="ECO:0007669"/>
    <property type="project" value="UniProtKB-ARBA"/>
</dbReference>
<evidence type="ECO:0000259" key="2">
    <source>
        <dbReference type="Pfam" id="PF02517"/>
    </source>
</evidence>
<organism evidence="3 4">
    <name type="scientific">Microbispora cellulosiformans</name>
    <dbReference type="NCBI Taxonomy" id="2614688"/>
    <lineage>
        <taxon>Bacteria</taxon>
        <taxon>Bacillati</taxon>
        <taxon>Actinomycetota</taxon>
        <taxon>Actinomycetes</taxon>
        <taxon>Streptosporangiales</taxon>
        <taxon>Streptosporangiaceae</taxon>
        <taxon>Microbispora</taxon>
    </lineage>
</organism>
<feature type="region of interest" description="Disordered" evidence="1">
    <location>
        <begin position="252"/>
        <end position="272"/>
    </location>
</feature>
<name>A0A5J5KBP4_9ACTN</name>
<dbReference type="GO" id="GO:0008237">
    <property type="term" value="F:metallopeptidase activity"/>
    <property type="evidence" value="ECO:0007669"/>
    <property type="project" value="UniProtKB-KW"/>
</dbReference>
<proteinExistence type="predicted"/>
<evidence type="ECO:0000313" key="4">
    <source>
        <dbReference type="Proteomes" id="UP000327011"/>
    </source>
</evidence>
<keyword evidence="3" id="KW-0482">Metalloprotease</keyword>
<keyword evidence="3" id="KW-0378">Hydrolase</keyword>
<protein>
    <submittedName>
        <fullName evidence="3">CPBP family intramembrane metalloprotease</fullName>
    </submittedName>
</protein>
<feature type="domain" description="CAAX prenyl protease 2/Lysostaphin resistance protein A-like" evidence="2">
    <location>
        <begin position="109"/>
        <end position="238"/>
    </location>
</feature>
<dbReference type="AlphaFoldDB" id="A0A5J5KBP4"/>
<dbReference type="GO" id="GO:0006508">
    <property type="term" value="P:proteolysis"/>
    <property type="evidence" value="ECO:0007669"/>
    <property type="project" value="UniProtKB-KW"/>
</dbReference>
<reference evidence="3 4" key="1">
    <citation type="submission" date="2019-09" db="EMBL/GenBank/DDBJ databases">
        <title>Screening of Novel Bioactive Compounds from Soil-Associated.</title>
        <authorList>
            <person name="Gong X."/>
        </authorList>
    </citation>
    <scope>NUCLEOTIDE SEQUENCE [LARGE SCALE GENOMIC DNA]</scope>
    <source>
        <strain evidence="3 4">Gxj-6</strain>
    </source>
</reference>
<accession>A0A5J5KBP4</accession>
<dbReference type="InterPro" id="IPR015837">
    <property type="entry name" value="UCP026622_CAAX_protease"/>
</dbReference>
<keyword evidence="3" id="KW-0645">Protease</keyword>
<dbReference type="InterPro" id="IPR003675">
    <property type="entry name" value="Rce1/LyrA-like_dom"/>
</dbReference>
<keyword evidence="4" id="KW-1185">Reference proteome</keyword>
<dbReference type="Proteomes" id="UP000327011">
    <property type="component" value="Unassembled WGS sequence"/>
</dbReference>
<evidence type="ECO:0000256" key="1">
    <source>
        <dbReference type="SAM" id="MobiDB-lite"/>
    </source>
</evidence>
<evidence type="ECO:0000313" key="3">
    <source>
        <dbReference type="EMBL" id="KAA9382065.1"/>
    </source>
</evidence>
<dbReference type="EMBL" id="VYTZ01000001">
    <property type="protein sequence ID" value="KAA9382065.1"/>
    <property type="molecule type" value="Genomic_DNA"/>
</dbReference>
<comment type="caution">
    <text evidence="3">The sequence shown here is derived from an EMBL/GenBank/DDBJ whole genome shotgun (WGS) entry which is preliminary data.</text>
</comment>
<sequence length="272" mass="27735">MKRTIATGLGVLAVANLLNNRVARRWAPLTSAAATGALLLIARREGLSWSELGFRGARAGAATGGALAAAVTAGYAAGVALPRTRPLFLDQRALALSRRRVLEEAMIQVPLGTVLLEEVGFRGVLPALLGRVLPARTAVAASAVLFGLWHVLPALDMARANPALGRLAAGEDPALGDARPGGVGEEPAGGVGRRGGVEAGRLVAGTVASTAVAGLVFHGLRHRAGLLAPAILHVATNSLGYAAARVARRLDDRRAGPAGRDQSSPGRASPVR</sequence>
<dbReference type="PIRSF" id="PIRSF026622">
    <property type="entry name" value="Proteas_026622"/>
    <property type="match status" value="1"/>
</dbReference>
<dbReference type="Pfam" id="PF02517">
    <property type="entry name" value="Rce1-like"/>
    <property type="match status" value="1"/>
</dbReference>
<gene>
    <name evidence="3" type="ORF">F5972_02670</name>
</gene>
<dbReference type="GO" id="GO:0080120">
    <property type="term" value="P:CAAX-box protein maturation"/>
    <property type="evidence" value="ECO:0007669"/>
    <property type="project" value="UniProtKB-ARBA"/>
</dbReference>